<dbReference type="SUPFAM" id="SSF51735">
    <property type="entry name" value="NAD(P)-binding Rossmann-fold domains"/>
    <property type="match status" value="1"/>
</dbReference>
<evidence type="ECO:0000313" key="4">
    <source>
        <dbReference type="EMBL" id="SLN61919.1"/>
    </source>
</evidence>
<dbReference type="AlphaFoldDB" id="A0A1Y5TED4"/>
<dbReference type="GO" id="GO:0008460">
    <property type="term" value="F:dTDP-glucose 4,6-dehydratase activity"/>
    <property type="evidence" value="ECO:0007669"/>
    <property type="project" value="UniProtKB-EC"/>
</dbReference>
<dbReference type="RefSeq" id="WP_159458524.1">
    <property type="nucleotide sequence ID" value="NZ_FWFZ01000015.1"/>
</dbReference>
<sequence>MTELRSNEPVLVTGAYGLIGHSVTLALQAGGLPVVPTDLLADRPADAAFTARILDVGGVDRIARFLSEHGTLDLFEAARLTGVGRIVLVSSASVYGNATGPTVGEDAPLVARDAYGCSKIGGELVARCYAAEHGLDIVILRPAWVYGPRRRTPASSGA</sequence>
<reference evidence="4 5" key="1">
    <citation type="submission" date="2017-03" db="EMBL/GenBank/DDBJ databases">
        <authorList>
            <person name="Afonso C.L."/>
            <person name="Miller P.J."/>
            <person name="Scott M.A."/>
            <person name="Spackman E."/>
            <person name="Goraichik I."/>
            <person name="Dimitrov K.M."/>
            <person name="Suarez D.L."/>
            <person name="Swayne D.E."/>
        </authorList>
    </citation>
    <scope>NUCLEOTIDE SEQUENCE [LARGE SCALE GENOMIC DNA]</scope>
    <source>
        <strain evidence="4 5">CECT 7023</strain>
    </source>
</reference>
<dbReference type="Proteomes" id="UP000193900">
    <property type="component" value="Unassembled WGS sequence"/>
</dbReference>
<feature type="domain" description="NAD-dependent epimerase/dehydratase" evidence="3">
    <location>
        <begin position="69"/>
        <end position="153"/>
    </location>
</feature>
<keyword evidence="4" id="KW-0456">Lyase</keyword>
<dbReference type="EMBL" id="FWFZ01000015">
    <property type="protein sequence ID" value="SLN61919.1"/>
    <property type="molecule type" value="Genomic_DNA"/>
</dbReference>
<dbReference type="InterPro" id="IPR036291">
    <property type="entry name" value="NAD(P)-bd_dom_sf"/>
</dbReference>
<dbReference type="Pfam" id="PF01370">
    <property type="entry name" value="Epimerase"/>
    <property type="match status" value="1"/>
</dbReference>
<name>A0A1Y5TED4_9RHOB</name>
<organism evidence="4 5">
    <name type="scientific">Roseisalinus antarcticus</name>
    <dbReference type="NCBI Taxonomy" id="254357"/>
    <lineage>
        <taxon>Bacteria</taxon>
        <taxon>Pseudomonadati</taxon>
        <taxon>Pseudomonadota</taxon>
        <taxon>Alphaproteobacteria</taxon>
        <taxon>Rhodobacterales</taxon>
        <taxon>Roseobacteraceae</taxon>
        <taxon>Roseisalinus</taxon>
    </lineage>
</organism>
<keyword evidence="2" id="KW-0119">Carbohydrate metabolism</keyword>
<dbReference type="EC" id="4.2.1.46" evidence="4"/>
<dbReference type="PANTHER" id="PTHR43103:SF3">
    <property type="entry name" value="ADP-L-GLYCERO-D-MANNO-HEPTOSE-6-EPIMERASE"/>
    <property type="match status" value="1"/>
</dbReference>
<dbReference type="Gene3D" id="3.40.50.720">
    <property type="entry name" value="NAD(P)-binding Rossmann-like Domain"/>
    <property type="match status" value="1"/>
</dbReference>
<dbReference type="InterPro" id="IPR001509">
    <property type="entry name" value="Epimerase_deHydtase"/>
</dbReference>
<proteinExistence type="predicted"/>
<keyword evidence="1" id="KW-0521">NADP</keyword>
<evidence type="ECO:0000256" key="1">
    <source>
        <dbReference type="ARBA" id="ARBA00022857"/>
    </source>
</evidence>
<dbReference type="PANTHER" id="PTHR43103">
    <property type="entry name" value="NUCLEOSIDE-DIPHOSPHATE-SUGAR EPIMERASE"/>
    <property type="match status" value="1"/>
</dbReference>
<evidence type="ECO:0000256" key="2">
    <source>
        <dbReference type="ARBA" id="ARBA00023277"/>
    </source>
</evidence>
<dbReference type="OrthoDB" id="9814124at2"/>
<protein>
    <submittedName>
        <fullName evidence="4">dTDP-glucose 4,6-dehydratase</fullName>
        <ecNumber evidence="4">4.2.1.46</ecNumber>
    </submittedName>
</protein>
<evidence type="ECO:0000259" key="3">
    <source>
        <dbReference type="Pfam" id="PF01370"/>
    </source>
</evidence>
<accession>A0A1Y5TED4</accession>
<keyword evidence="5" id="KW-1185">Reference proteome</keyword>
<dbReference type="CDD" id="cd08946">
    <property type="entry name" value="SDR_e"/>
    <property type="match status" value="1"/>
</dbReference>
<evidence type="ECO:0000313" key="5">
    <source>
        <dbReference type="Proteomes" id="UP000193900"/>
    </source>
</evidence>
<gene>
    <name evidence="4" type="primary">strE</name>
    <name evidence="4" type="ORF">ROA7023_02895</name>
</gene>